<organism evidence="3 4">
    <name type="scientific">Bianquea renquensis</name>
    <dbReference type="NCBI Taxonomy" id="2763661"/>
    <lineage>
        <taxon>Bacteria</taxon>
        <taxon>Bacillati</taxon>
        <taxon>Bacillota</taxon>
        <taxon>Clostridia</taxon>
        <taxon>Eubacteriales</taxon>
        <taxon>Bianqueaceae</taxon>
        <taxon>Bianquea</taxon>
    </lineage>
</organism>
<dbReference type="SUPFAM" id="SSF55347">
    <property type="entry name" value="Glyceraldehyde-3-phosphate dehydrogenase-like, C-terminal domain"/>
    <property type="match status" value="1"/>
</dbReference>
<evidence type="ECO:0000259" key="2">
    <source>
        <dbReference type="Pfam" id="PF22725"/>
    </source>
</evidence>
<dbReference type="InterPro" id="IPR052515">
    <property type="entry name" value="Gfo/Idh/MocA_Oxidoreductase"/>
</dbReference>
<sequence>MKKLAIIGCGGIGRYHLDHFLQFRDIELAGFCDIILERAEAFAKAAGSGQGFTDYKEMYDAVQPDMVFICIPPYAHGDIEFETIRRRIPFFVEKPVALSLDLAHEIRQRIQEAGLITASGFQCRYSNLVEPTVEFIQDHEIVFIDCVRVGGIPGTEWWKKRALSGGQIVEQTIHQFDIIRYVFGEPDTVFTMGTKGYVTDVDGYDTEDLTTTVVRFQNGALAAISTGCYASAGASADSKVTFGARDSRADLYILDKLRVFEEKQAAVEDSSLVVKGDGAMNGKGTTDTVYRQEGDSGLLCDRTFIDAVLSGDPSKIRSPYEDAVRSLAFTLACNESLDTGLPVKVNLD</sequence>
<comment type="caution">
    <text evidence="3">The sequence shown here is derived from an EMBL/GenBank/DDBJ whole genome shotgun (WGS) entry which is preliminary data.</text>
</comment>
<dbReference type="Gene3D" id="3.30.360.10">
    <property type="entry name" value="Dihydrodipicolinate Reductase, domain 2"/>
    <property type="match status" value="1"/>
</dbReference>
<keyword evidence="4" id="KW-1185">Reference proteome</keyword>
<dbReference type="Proteomes" id="UP000657006">
    <property type="component" value="Unassembled WGS sequence"/>
</dbReference>
<protein>
    <submittedName>
        <fullName evidence="3">Gfo/Idh/MocA family oxidoreductase</fullName>
    </submittedName>
</protein>
<dbReference type="Pfam" id="PF22725">
    <property type="entry name" value="GFO_IDH_MocA_C3"/>
    <property type="match status" value="1"/>
</dbReference>
<reference evidence="3" key="1">
    <citation type="submission" date="2020-08" db="EMBL/GenBank/DDBJ databases">
        <title>Genome public.</title>
        <authorList>
            <person name="Liu C."/>
            <person name="Sun Q."/>
        </authorList>
    </citation>
    <scope>NUCLEOTIDE SEQUENCE</scope>
    <source>
        <strain evidence="3">NSJ-32</strain>
    </source>
</reference>
<dbReference type="EMBL" id="JACRSQ010000005">
    <property type="protein sequence ID" value="MBC8542931.1"/>
    <property type="molecule type" value="Genomic_DNA"/>
</dbReference>
<dbReference type="Gene3D" id="3.40.50.720">
    <property type="entry name" value="NAD(P)-binding Rossmann-like Domain"/>
    <property type="match status" value="1"/>
</dbReference>
<dbReference type="GO" id="GO:0000166">
    <property type="term" value="F:nucleotide binding"/>
    <property type="evidence" value="ECO:0007669"/>
    <property type="project" value="InterPro"/>
</dbReference>
<evidence type="ECO:0000313" key="3">
    <source>
        <dbReference type="EMBL" id="MBC8542931.1"/>
    </source>
</evidence>
<dbReference type="RefSeq" id="WP_177719686.1">
    <property type="nucleotide sequence ID" value="NZ_JACRSQ010000005.1"/>
</dbReference>
<evidence type="ECO:0000313" key="4">
    <source>
        <dbReference type="Proteomes" id="UP000657006"/>
    </source>
</evidence>
<dbReference type="InterPro" id="IPR000683">
    <property type="entry name" value="Gfo/Idh/MocA-like_OxRdtase_N"/>
</dbReference>
<name>A0A926I1F4_9FIRM</name>
<dbReference type="SUPFAM" id="SSF51735">
    <property type="entry name" value="NAD(P)-binding Rossmann-fold domains"/>
    <property type="match status" value="1"/>
</dbReference>
<dbReference type="PANTHER" id="PTHR43249:SF1">
    <property type="entry name" value="D-GLUCOSIDE 3-DEHYDROGENASE"/>
    <property type="match status" value="1"/>
</dbReference>
<gene>
    <name evidence="3" type="ORF">H8730_05165</name>
</gene>
<dbReference type="InterPro" id="IPR055170">
    <property type="entry name" value="GFO_IDH_MocA-like_dom"/>
</dbReference>
<feature type="domain" description="GFO/IDH/MocA-like oxidoreductase" evidence="2">
    <location>
        <begin position="154"/>
        <end position="234"/>
    </location>
</feature>
<feature type="domain" description="Gfo/Idh/MocA-like oxidoreductase N-terminal" evidence="1">
    <location>
        <begin position="3"/>
        <end position="120"/>
    </location>
</feature>
<evidence type="ECO:0000259" key="1">
    <source>
        <dbReference type="Pfam" id="PF01408"/>
    </source>
</evidence>
<dbReference type="PANTHER" id="PTHR43249">
    <property type="entry name" value="UDP-N-ACETYL-2-AMINO-2-DEOXY-D-GLUCURONATE OXIDASE"/>
    <property type="match status" value="1"/>
</dbReference>
<dbReference type="AlphaFoldDB" id="A0A926I1F4"/>
<accession>A0A926I1F4</accession>
<dbReference type="Pfam" id="PF01408">
    <property type="entry name" value="GFO_IDH_MocA"/>
    <property type="match status" value="1"/>
</dbReference>
<proteinExistence type="predicted"/>
<dbReference type="InterPro" id="IPR036291">
    <property type="entry name" value="NAD(P)-bd_dom_sf"/>
</dbReference>